<evidence type="ECO:0000256" key="4">
    <source>
        <dbReference type="ARBA" id="ARBA00022617"/>
    </source>
</evidence>
<keyword evidence="11" id="KW-1185">Reference proteome</keyword>
<dbReference type="AlphaFoldDB" id="A0A2Z6I9A1"/>
<gene>
    <name evidence="10" type="ORF">SUTMEG_09520</name>
</gene>
<keyword evidence="5" id="KW-0479">Metal-binding</keyword>
<evidence type="ECO:0000256" key="5">
    <source>
        <dbReference type="ARBA" id="ARBA00022723"/>
    </source>
</evidence>
<dbReference type="Gene3D" id="1.10.1130.10">
    <property type="entry name" value="Flavocytochrome C3, Chain A"/>
    <property type="match status" value="1"/>
</dbReference>
<evidence type="ECO:0000256" key="8">
    <source>
        <dbReference type="SAM" id="SignalP"/>
    </source>
</evidence>
<dbReference type="SUPFAM" id="SSF48695">
    <property type="entry name" value="Multiheme cytochromes"/>
    <property type="match status" value="1"/>
</dbReference>
<evidence type="ECO:0000313" key="11">
    <source>
        <dbReference type="Proteomes" id="UP000271003"/>
    </source>
</evidence>
<name>A0A2Z6I9A1_9BURK</name>
<dbReference type="GO" id="GO:0046872">
    <property type="term" value="F:metal ion binding"/>
    <property type="evidence" value="ECO:0007669"/>
    <property type="project" value="UniProtKB-KW"/>
</dbReference>
<evidence type="ECO:0000256" key="7">
    <source>
        <dbReference type="ARBA" id="ARBA00023004"/>
    </source>
</evidence>
<comment type="cofactor">
    <cofactor evidence="1">
        <name>heme c</name>
        <dbReference type="ChEBI" id="CHEBI:61717"/>
    </cofactor>
</comment>
<sequence>MMRFAAIAASLCLGLAALSSAATAADFGADRHVARGLKCETCHGPDMKNPNYPDEKTCLACHNRDDVAAKTKALEPNPHKAPHNGDCTLCHMQHEPEVNYCEQCHQFNFKMKNGAK</sequence>
<evidence type="ECO:0000256" key="6">
    <source>
        <dbReference type="ARBA" id="ARBA00022982"/>
    </source>
</evidence>
<organism evidence="10 11">
    <name type="scientific">Sutterella megalosphaeroides</name>
    <dbReference type="NCBI Taxonomy" id="2494234"/>
    <lineage>
        <taxon>Bacteria</taxon>
        <taxon>Pseudomonadati</taxon>
        <taxon>Pseudomonadota</taxon>
        <taxon>Betaproteobacteria</taxon>
        <taxon>Burkholderiales</taxon>
        <taxon>Sutterellaceae</taxon>
        <taxon>Sutterella</taxon>
    </lineage>
</organism>
<protein>
    <recommendedName>
        <fullName evidence="9">Tetrahaem cytochrome domain-containing protein</fullName>
    </recommendedName>
</protein>
<evidence type="ECO:0000256" key="1">
    <source>
        <dbReference type="ARBA" id="ARBA00001926"/>
    </source>
</evidence>
<accession>A0A2Z6I9A1</accession>
<feature type="chain" id="PRO_5016437548" description="Tetrahaem cytochrome domain-containing protein" evidence="8">
    <location>
        <begin position="25"/>
        <end position="116"/>
    </location>
</feature>
<reference evidence="10 11" key="1">
    <citation type="journal article" date="2018" name="Int. J. Syst. Evol. Microbiol.">
        <title>Mesosutterella multiformis gen. nov., sp. nov., a member of the family Sutterellaceae and Sutterella megalosphaeroides sp. nov., isolated from human faeces.</title>
        <authorList>
            <person name="Sakamoto M."/>
            <person name="Ikeyama N."/>
            <person name="Kunihiro T."/>
            <person name="Iino T."/>
            <person name="Yuki M."/>
            <person name="Ohkuma M."/>
        </authorList>
    </citation>
    <scope>NUCLEOTIDE SEQUENCE [LARGE SCALE GENOMIC DNA]</scope>
    <source>
        <strain evidence="10 11">6FBBBH3</strain>
    </source>
</reference>
<dbReference type="Pfam" id="PF14537">
    <property type="entry name" value="Cytochrom_c3_2"/>
    <property type="match status" value="1"/>
</dbReference>
<evidence type="ECO:0000256" key="2">
    <source>
        <dbReference type="ARBA" id="ARBA00004196"/>
    </source>
</evidence>
<feature type="signal peptide" evidence="8">
    <location>
        <begin position="1"/>
        <end position="24"/>
    </location>
</feature>
<proteinExistence type="predicted"/>
<feature type="domain" description="Tetrahaem cytochrome" evidence="9">
    <location>
        <begin position="32"/>
        <end position="106"/>
    </location>
</feature>
<dbReference type="OrthoDB" id="5465261at2"/>
<dbReference type="KEGG" id="sutt:SUTMEG_09520"/>
<dbReference type="RefSeq" id="WP_120176709.1">
    <property type="nucleotide sequence ID" value="NZ_AP018786.1"/>
</dbReference>
<dbReference type="Proteomes" id="UP000271003">
    <property type="component" value="Chromosome"/>
</dbReference>
<dbReference type="EMBL" id="AP018786">
    <property type="protein sequence ID" value="BBF23061.1"/>
    <property type="molecule type" value="Genomic_DNA"/>
</dbReference>
<evidence type="ECO:0000259" key="9">
    <source>
        <dbReference type="Pfam" id="PF14537"/>
    </source>
</evidence>
<dbReference type="InterPro" id="IPR036280">
    <property type="entry name" value="Multihaem_cyt_sf"/>
</dbReference>
<dbReference type="GO" id="GO:0030313">
    <property type="term" value="C:cell envelope"/>
    <property type="evidence" value="ECO:0007669"/>
    <property type="project" value="UniProtKB-SubCell"/>
</dbReference>
<keyword evidence="3" id="KW-0813">Transport</keyword>
<comment type="subcellular location">
    <subcellularLocation>
        <location evidence="2">Cell envelope</location>
    </subcellularLocation>
</comment>
<keyword evidence="6" id="KW-0249">Electron transport</keyword>
<keyword evidence="4" id="KW-0349">Heme</keyword>
<evidence type="ECO:0000313" key="10">
    <source>
        <dbReference type="EMBL" id="BBF23061.1"/>
    </source>
</evidence>
<keyword evidence="8" id="KW-0732">Signal</keyword>
<evidence type="ECO:0000256" key="3">
    <source>
        <dbReference type="ARBA" id="ARBA00022448"/>
    </source>
</evidence>
<dbReference type="InterPro" id="IPR012286">
    <property type="entry name" value="Tetrahaem_cytochrome"/>
</dbReference>
<keyword evidence="7" id="KW-0408">Iron</keyword>